<accession>F9WB98</accession>
<dbReference type="VEuPathDB" id="TriTrypDB:TcIL3000_0_51370"/>
<dbReference type="OMA" id="SIFCKTK"/>
<reference evidence="2 3" key="2">
    <citation type="journal article" date="2012" name="Proc. Natl. Acad. Sci. U.S.A.">
        <title>Antigenic diversity is generated by distinct evolutionary mechanisms in African trypanosome species.</title>
        <authorList>
            <person name="Jackson A.P."/>
            <person name="Berry A."/>
            <person name="Aslett M."/>
            <person name="Allison H.C."/>
            <person name="Burton P."/>
            <person name="Vavrova-Anderson J."/>
            <person name="Brown R."/>
            <person name="Browne H."/>
            <person name="Corton N."/>
            <person name="Hauser H."/>
            <person name="Gamble J."/>
            <person name="Gilderthorp R."/>
            <person name="Marcello L."/>
            <person name="McQuillan J."/>
            <person name="Otto T.D."/>
            <person name="Quail M.A."/>
            <person name="Sanders M.J."/>
            <person name="van Tonder A."/>
            <person name="Ginger M.L."/>
            <person name="Field M.C."/>
            <person name="Barry J.D."/>
            <person name="Hertz-Fowler C."/>
            <person name="Berriman M."/>
        </authorList>
    </citation>
    <scope>NUCLEOTIDE SEQUENCE [LARGE SCALE GENOMIC DNA]</scope>
    <source>
        <strain evidence="2 3">IL3000</strain>
    </source>
</reference>
<dbReference type="Gene3D" id="3.30.760.10">
    <property type="entry name" value="RNA Cap, Translation Initiation Factor Eif4e"/>
    <property type="match status" value="1"/>
</dbReference>
<evidence type="ECO:0000313" key="1">
    <source>
        <dbReference type="EMBL" id="CCC91318.1"/>
    </source>
</evidence>
<gene>
    <name evidence="2" type="ORF">TCIL3000_0_51370</name>
    <name evidence="1" type="ORF">TCIL3000_7_1220</name>
</gene>
<sequence length="188" mass="21546">MEADAQMKPHPLKDRWFVSYFPVVKRKKNIERDFEEHQKSVELDWVTTAEELFATVNAFSPLTLLPPDDNLVFARNKTEPFFENFPEGVRVCIFTRTRAQADHAVPLVLAAVMGENLRTATGDATCADVVRIAHKPGTVYPESLRVEIWLRDSETDKGTLEYLSKLFIQQPGIRVSNRPIRSTEEEKK</sequence>
<dbReference type="EMBL" id="CAEQ01001550">
    <property type="protein sequence ID" value="CCD14529.1"/>
    <property type="molecule type" value="Genomic_DNA"/>
</dbReference>
<dbReference type="EMBL" id="HE575320">
    <property type="protein sequence ID" value="CCC91318.1"/>
    <property type="molecule type" value="Genomic_DNA"/>
</dbReference>
<dbReference type="VEuPathDB" id="TriTrypDB:TcIL3000_7_1220"/>
<dbReference type="SUPFAM" id="SSF55418">
    <property type="entry name" value="eIF4e-like"/>
    <property type="match status" value="1"/>
</dbReference>
<evidence type="ECO:0000313" key="3">
    <source>
        <dbReference type="Proteomes" id="UP000000702"/>
    </source>
</evidence>
<name>F9WB98_TRYCI</name>
<organism evidence="2 3">
    <name type="scientific">Trypanosoma congolense (strain IL3000)</name>
    <dbReference type="NCBI Taxonomy" id="1068625"/>
    <lineage>
        <taxon>Eukaryota</taxon>
        <taxon>Discoba</taxon>
        <taxon>Euglenozoa</taxon>
        <taxon>Kinetoplastea</taxon>
        <taxon>Metakinetoplastina</taxon>
        <taxon>Trypanosomatida</taxon>
        <taxon>Trypanosomatidae</taxon>
        <taxon>Trypanosoma</taxon>
        <taxon>Nannomonas</taxon>
    </lineage>
</organism>
<dbReference type="InterPro" id="IPR023398">
    <property type="entry name" value="TIF_eIF4e-like"/>
</dbReference>
<keyword evidence="3" id="KW-1185">Reference proteome</keyword>
<evidence type="ECO:0000313" key="2">
    <source>
        <dbReference type="EMBL" id="CCD14529.1"/>
    </source>
</evidence>
<protein>
    <submittedName>
        <fullName evidence="2">WGS project CAEQ01000000 data</fullName>
    </submittedName>
</protein>
<dbReference type="Proteomes" id="UP000000702">
    <property type="component" value="Unassembled WGS sequence"/>
</dbReference>
<reference evidence="3" key="1">
    <citation type="submission" date="2011-07" db="EMBL/GenBank/DDBJ databases">
        <title>Divergent evolution of antigenic variation in African trypanosomes.</title>
        <authorList>
            <person name="Jackson A.P."/>
            <person name="Berry A."/>
            <person name="Allison H.C."/>
            <person name="Burton P."/>
            <person name="Anderson J."/>
            <person name="Aslett M."/>
            <person name="Brown R."/>
            <person name="Corton N."/>
            <person name="Harris D."/>
            <person name="Hauser H."/>
            <person name="Gamble J."/>
            <person name="Gilderthorp R."/>
            <person name="McQuillan J."/>
            <person name="Quail M.A."/>
            <person name="Sanders M."/>
            <person name="Van Tonder A."/>
            <person name="Ginger M.L."/>
            <person name="Donelson J.E."/>
            <person name="Field M.C."/>
            <person name="Barry J.D."/>
            <person name="Berriman M."/>
            <person name="Hertz-Fowler C."/>
        </authorList>
    </citation>
    <scope>NUCLEOTIDE SEQUENCE [LARGE SCALE GENOMIC DNA]</scope>
    <source>
        <strain evidence="3">IL3000</strain>
    </source>
</reference>
<proteinExistence type="predicted"/>
<dbReference type="AlphaFoldDB" id="F9WB98"/>